<dbReference type="PANTHER" id="PTHR11699">
    <property type="entry name" value="ALDEHYDE DEHYDROGENASE-RELATED"/>
    <property type="match status" value="1"/>
</dbReference>
<dbReference type="SUPFAM" id="SSF53720">
    <property type="entry name" value="ALDH-like"/>
    <property type="match status" value="1"/>
</dbReference>
<evidence type="ECO:0000256" key="4">
    <source>
        <dbReference type="RuleBase" id="RU003345"/>
    </source>
</evidence>
<dbReference type="STRING" id="1458985.BJP34_26835"/>
<dbReference type="Gene3D" id="3.40.309.10">
    <property type="entry name" value="Aldehyde Dehydrogenase, Chain A, domain 2"/>
    <property type="match status" value="1"/>
</dbReference>
<dbReference type="GO" id="GO:0016620">
    <property type="term" value="F:oxidoreductase activity, acting on the aldehyde or oxo group of donors, NAD or NADP as acceptor"/>
    <property type="evidence" value="ECO:0007669"/>
    <property type="project" value="InterPro"/>
</dbReference>
<evidence type="ECO:0000256" key="3">
    <source>
        <dbReference type="PROSITE-ProRule" id="PRU10007"/>
    </source>
</evidence>
<dbReference type="Proteomes" id="UP000177870">
    <property type="component" value="Chromosome"/>
</dbReference>
<dbReference type="InterPro" id="IPR015590">
    <property type="entry name" value="Aldehyde_DH_dom"/>
</dbReference>
<gene>
    <name evidence="6" type="ORF">BJP34_26835</name>
</gene>
<keyword evidence="2 4" id="KW-0560">Oxidoreductase</keyword>
<dbReference type="InterPro" id="IPR016162">
    <property type="entry name" value="Ald_DH_N"/>
</dbReference>
<dbReference type="EMBL" id="CP017599">
    <property type="protein sequence ID" value="AOX02576.1"/>
    <property type="molecule type" value="Genomic_DNA"/>
</dbReference>
<dbReference type="KEGG" id="mpro:BJP34_26835"/>
<dbReference type="FunFam" id="3.40.605.10:FF:000007">
    <property type="entry name" value="NAD/NADP-dependent betaine aldehyde dehydrogenase"/>
    <property type="match status" value="1"/>
</dbReference>
<protein>
    <submittedName>
        <fullName evidence="6">Aldehyde dehydrogenase</fullName>
    </submittedName>
</protein>
<feature type="active site" evidence="3">
    <location>
        <position position="254"/>
    </location>
</feature>
<name>A0A1D8TYQ8_9CYAN</name>
<dbReference type="PROSITE" id="PS00687">
    <property type="entry name" value="ALDEHYDE_DEHYDR_GLU"/>
    <property type="match status" value="1"/>
</dbReference>
<accession>A0A1D8TYQ8</accession>
<dbReference type="Gene3D" id="3.40.605.10">
    <property type="entry name" value="Aldehyde Dehydrogenase, Chain A, domain 1"/>
    <property type="match status" value="1"/>
</dbReference>
<dbReference type="AlphaFoldDB" id="A0A1D8TYQ8"/>
<evidence type="ECO:0000256" key="1">
    <source>
        <dbReference type="ARBA" id="ARBA00009986"/>
    </source>
</evidence>
<comment type="similarity">
    <text evidence="1 4">Belongs to the aldehyde dehydrogenase family.</text>
</comment>
<evidence type="ECO:0000313" key="6">
    <source>
        <dbReference type="EMBL" id="AOX02576.1"/>
    </source>
</evidence>
<sequence>MAQDYLPSQVLNWIDGQQVTAVAGEWFDKLDPTNGQVLCQVARSRAADIEQAVRSAKQAQPAWADTPPVQRGKILHEIVLGMKARQEEIARIVAAETGKSYGSAYGETGGAIALGLFYASEGQRLYGRTTTSGVVNKYAMTVRQPLGVAGLIIAANTPIANVAWKVFPALICGNSAVLKVAEDTPATAWIVGQIAQQAGLPPGVLNIIQGYGEEAGAPLVAHNDVAVVSFTGSTEVGRIVQRVAGERFGRVSLELGGKNPLVVCDDADLNNAVKWTLLSVFSNAGQRCASASRIIVFDSIYDQFRDQLVEKTKELKLGPTDQDDLGPVINEQQLTNMIAAVKQAQQAGATVLVGGDRLTDSDHATGFYMAPTLLENVDPHAEISQCELFGPIASLYRVKDFKEALALANDSPYGLTASIHTRNIHRAVRFCEKVQTGVAVVNAGTYGSEPHMPFGGLKQSGNGTREPGTEALDVYSELKDIYINIDPEQF</sequence>
<reference evidence="7" key="1">
    <citation type="submission" date="2016-10" db="EMBL/GenBank/DDBJ databases">
        <title>Comparative genomics uncovers the prolific and rare metabolic potential of the cyanobacterial genus Moorea.</title>
        <authorList>
            <person name="Leao T."/>
            <person name="Castelao G."/>
            <person name="Korobeynikov A."/>
            <person name="Monroe E.A."/>
            <person name="Podell S."/>
            <person name="Glukhov E."/>
            <person name="Allen E."/>
            <person name="Gerwick W.H."/>
            <person name="Gerwick L."/>
        </authorList>
    </citation>
    <scope>NUCLEOTIDE SEQUENCE [LARGE SCALE GENOMIC DNA]</scope>
    <source>
        <strain evidence="7">PAL-8-15-08-1</strain>
    </source>
</reference>
<feature type="domain" description="Aldehyde dehydrogenase" evidence="5">
    <location>
        <begin position="25"/>
        <end position="480"/>
    </location>
</feature>
<dbReference type="InterPro" id="IPR016161">
    <property type="entry name" value="Ald_DH/histidinol_DH"/>
</dbReference>
<dbReference type="InterPro" id="IPR016163">
    <property type="entry name" value="Ald_DH_C"/>
</dbReference>
<dbReference type="InterPro" id="IPR029510">
    <property type="entry name" value="Ald_DH_CS_GLU"/>
</dbReference>
<evidence type="ECO:0000256" key="2">
    <source>
        <dbReference type="ARBA" id="ARBA00023002"/>
    </source>
</evidence>
<proteinExistence type="inferred from homology"/>
<evidence type="ECO:0000259" key="5">
    <source>
        <dbReference type="Pfam" id="PF00171"/>
    </source>
</evidence>
<organism evidence="6 7">
    <name type="scientific">Moorena producens PAL-8-15-08-1</name>
    <dbReference type="NCBI Taxonomy" id="1458985"/>
    <lineage>
        <taxon>Bacteria</taxon>
        <taxon>Bacillati</taxon>
        <taxon>Cyanobacteriota</taxon>
        <taxon>Cyanophyceae</taxon>
        <taxon>Coleofasciculales</taxon>
        <taxon>Coleofasciculaceae</taxon>
        <taxon>Moorena</taxon>
    </lineage>
</organism>
<dbReference type="OrthoDB" id="548310at2"/>
<dbReference type="Pfam" id="PF00171">
    <property type="entry name" value="Aldedh"/>
    <property type="match status" value="1"/>
</dbReference>
<evidence type="ECO:0000313" key="7">
    <source>
        <dbReference type="Proteomes" id="UP000177870"/>
    </source>
</evidence>
<dbReference type="RefSeq" id="WP_070394979.1">
    <property type="nucleotide sequence ID" value="NZ_CP017599.1"/>
</dbReference>